<dbReference type="Proteomes" id="UP000001631">
    <property type="component" value="Unassembled WGS sequence"/>
</dbReference>
<reference evidence="2" key="1">
    <citation type="submission" date="2009-02" db="EMBL/GenBank/DDBJ databases">
        <title>The Genome Sequence of Ajellomyces capsulatus strain G186AR.</title>
        <authorList>
            <consortium name="The Broad Institute Genome Sequencing Platform"/>
            <person name="Champion M."/>
            <person name="Cuomo C."/>
            <person name="Ma L.-J."/>
            <person name="Henn M.R."/>
            <person name="Sil A."/>
            <person name="Goldman B."/>
            <person name="Young S.K."/>
            <person name="Kodira C.D."/>
            <person name="Zeng Q."/>
            <person name="Koehrsen M."/>
            <person name="Alvarado L."/>
            <person name="Berlin A."/>
            <person name="Borenstein D."/>
            <person name="Chen Z."/>
            <person name="Engels R."/>
            <person name="Freedman E."/>
            <person name="Gellesch M."/>
            <person name="Goldberg J."/>
            <person name="Griggs A."/>
            <person name="Gujja S."/>
            <person name="Heiman D."/>
            <person name="Hepburn T."/>
            <person name="Howarth C."/>
            <person name="Jen D."/>
            <person name="Larson L."/>
            <person name="Lewis B."/>
            <person name="Mehta T."/>
            <person name="Park D."/>
            <person name="Pearson M."/>
            <person name="Roberts A."/>
            <person name="Saif S."/>
            <person name="Shea T."/>
            <person name="Shenoy N."/>
            <person name="Sisk P."/>
            <person name="Stolte C."/>
            <person name="Sykes S."/>
            <person name="Walk T."/>
            <person name="White J."/>
            <person name="Yandava C."/>
            <person name="Klein B."/>
            <person name="McEwen J.G."/>
            <person name="Puccia R."/>
            <person name="Goldman G.H."/>
            <person name="Felipe M.S."/>
            <person name="Nino-Vega G."/>
            <person name="San-Blas G."/>
            <person name="Taylor J."/>
            <person name="Mendoza L."/>
            <person name="Galagan J."/>
            <person name="Nusbaum C."/>
            <person name="Birren B."/>
        </authorList>
    </citation>
    <scope>NUCLEOTIDE SEQUENCE</scope>
    <source>
        <strain evidence="2">G186AR</strain>
    </source>
</reference>
<dbReference type="HOGENOM" id="CLU_1261180_0_0_1"/>
<dbReference type="AlphaFoldDB" id="C0NIL5"/>
<name>C0NIL5_AJECG</name>
<keyword evidence="3" id="KW-1185">Reference proteome</keyword>
<dbReference type="InParanoid" id="C0NIL5"/>
<proteinExistence type="predicted"/>
<dbReference type="GeneID" id="69035288"/>
<evidence type="ECO:0000313" key="3">
    <source>
        <dbReference type="Proteomes" id="UP000001631"/>
    </source>
</evidence>
<sequence>MINSFSDASKPQIRPEYFGLLGGFKFRDHRCAKQPLAFISLSTILVLEFFHFPDRPNYTGLQSIISHWDIVGSHRVGRDVRRQPVTPSVEWLSPKRHASRAGQRLDNQAAWHRQLNNGLAQLNPRPRKLQPCRSSSLRRWKSMDHSWTSQHPWQPAGHLSAEIFLGRDSGEQAILPQSPSSLVQGDPGAESDQDQSQAAAVLPKRATSNVGTAKLELVD</sequence>
<dbReference type="RefSeq" id="XP_045289216.1">
    <property type="nucleotide sequence ID" value="XM_045429321.1"/>
</dbReference>
<dbReference type="EMBL" id="GG663365">
    <property type="protein sequence ID" value="EEH08735.1"/>
    <property type="molecule type" value="Genomic_DNA"/>
</dbReference>
<feature type="region of interest" description="Disordered" evidence="1">
    <location>
        <begin position="174"/>
        <end position="219"/>
    </location>
</feature>
<protein>
    <submittedName>
        <fullName evidence="2">Uncharacterized protein</fullName>
    </submittedName>
</protein>
<organism evidence="2 3">
    <name type="scientific">Ajellomyces capsulatus (strain G186AR / H82 / ATCC MYA-2454 / RMSCC 2432)</name>
    <name type="common">Darling's disease fungus</name>
    <name type="synonym">Histoplasma capsulatum</name>
    <dbReference type="NCBI Taxonomy" id="447093"/>
    <lineage>
        <taxon>Eukaryota</taxon>
        <taxon>Fungi</taxon>
        <taxon>Dikarya</taxon>
        <taxon>Ascomycota</taxon>
        <taxon>Pezizomycotina</taxon>
        <taxon>Eurotiomycetes</taxon>
        <taxon>Eurotiomycetidae</taxon>
        <taxon>Onygenales</taxon>
        <taxon>Ajellomycetaceae</taxon>
        <taxon>Histoplasma</taxon>
    </lineage>
</organism>
<gene>
    <name evidence="2" type="ORF">HCBG_02272</name>
</gene>
<evidence type="ECO:0000256" key="1">
    <source>
        <dbReference type="SAM" id="MobiDB-lite"/>
    </source>
</evidence>
<accession>C0NIL5</accession>
<evidence type="ECO:0000313" key="2">
    <source>
        <dbReference type="EMBL" id="EEH08735.1"/>
    </source>
</evidence>